<dbReference type="OrthoDB" id="7422307at2759"/>
<evidence type="ECO:0000313" key="1">
    <source>
        <dbReference type="EMBL" id="GBL76144.1"/>
    </source>
</evidence>
<dbReference type="Proteomes" id="UP000499080">
    <property type="component" value="Unassembled WGS sequence"/>
</dbReference>
<comment type="caution">
    <text evidence="1">The sequence shown here is derived from an EMBL/GenBank/DDBJ whole genome shotgun (WGS) entry which is preliminary data.</text>
</comment>
<gene>
    <name evidence="1" type="ORF">AVEN_234430_1</name>
</gene>
<protein>
    <submittedName>
        <fullName evidence="1">Uncharacterized protein</fullName>
    </submittedName>
</protein>
<evidence type="ECO:0000313" key="2">
    <source>
        <dbReference type="Proteomes" id="UP000499080"/>
    </source>
</evidence>
<name>A0A4Y2AB26_ARAVE</name>
<accession>A0A4Y2AB26</accession>
<dbReference type="EMBL" id="BGPR01000009">
    <property type="protein sequence ID" value="GBL76144.1"/>
    <property type="molecule type" value="Genomic_DNA"/>
</dbReference>
<dbReference type="AlphaFoldDB" id="A0A4Y2AB26"/>
<keyword evidence="2" id="KW-1185">Reference proteome</keyword>
<sequence>MTRITRRGEVPDFAPATVISTELLFCFNSHQTWCLVMGSCHAHCLRTSLTLQRILKISLPHRFLPLMIENAWEGKQKNPQFCLEERSFGRRVSSNETLKSLSSTAEPVVNEIVSLAKIRGLEVDIDEIAEEHNKELTTEELMELHCVQQQEVMEEITAKQQ</sequence>
<reference evidence="1 2" key="1">
    <citation type="journal article" date="2019" name="Sci. Rep.">
        <title>Orb-weaving spider Araneus ventricosus genome elucidates the spidroin gene catalogue.</title>
        <authorList>
            <person name="Kono N."/>
            <person name="Nakamura H."/>
            <person name="Ohtoshi R."/>
            <person name="Moran D.A.P."/>
            <person name="Shinohara A."/>
            <person name="Yoshida Y."/>
            <person name="Fujiwara M."/>
            <person name="Mori M."/>
            <person name="Tomita M."/>
            <person name="Arakawa K."/>
        </authorList>
    </citation>
    <scope>NUCLEOTIDE SEQUENCE [LARGE SCALE GENOMIC DNA]</scope>
</reference>
<organism evidence="1 2">
    <name type="scientific">Araneus ventricosus</name>
    <name type="common">Orbweaver spider</name>
    <name type="synonym">Epeira ventricosa</name>
    <dbReference type="NCBI Taxonomy" id="182803"/>
    <lineage>
        <taxon>Eukaryota</taxon>
        <taxon>Metazoa</taxon>
        <taxon>Ecdysozoa</taxon>
        <taxon>Arthropoda</taxon>
        <taxon>Chelicerata</taxon>
        <taxon>Arachnida</taxon>
        <taxon>Araneae</taxon>
        <taxon>Araneomorphae</taxon>
        <taxon>Entelegynae</taxon>
        <taxon>Araneoidea</taxon>
        <taxon>Araneidae</taxon>
        <taxon>Araneus</taxon>
    </lineage>
</organism>
<proteinExistence type="predicted"/>